<dbReference type="SMART" id="SM00240">
    <property type="entry name" value="FHA"/>
    <property type="match status" value="1"/>
</dbReference>
<dbReference type="PROSITE" id="PS50006">
    <property type="entry name" value="FHA_DOMAIN"/>
    <property type="match status" value="1"/>
</dbReference>
<comment type="caution">
    <text evidence="4">The sequence shown here is derived from an EMBL/GenBank/DDBJ whole genome shotgun (WGS) entry which is preliminary data.</text>
</comment>
<evidence type="ECO:0000256" key="1">
    <source>
        <dbReference type="ARBA" id="ARBA00022553"/>
    </source>
</evidence>
<dbReference type="SUPFAM" id="SSF49879">
    <property type="entry name" value="SMAD/FHA domain"/>
    <property type="match status" value="1"/>
</dbReference>
<gene>
    <name evidence="4" type="ORF">HNR61_001800</name>
</gene>
<dbReference type="AlphaFoldDB" id="A0A7W3QKA0"/>
<keyword evidence="5" id="KW-1185">Reference proteome</keyword>
<protein>
    <recommendedName>
        <fullName evidence="3">FHA domain-containing protein</fullName>
    </recommendedName>
</protein>
<dbReference type="RefSeq" id="WP_182842647.1">
    <property type="nucleotide sequence ID" value="NZ_BAAALP010000037.1"/>
</dbReference>
<proteinExistence type="predicted"/>
<evidence type="ECO:0000313" key="4">
    <source>
        <dbReference type="EMBL" id="MBA8950187.1"/>
    </source>
</evidence>
<keyword evidence="1" id="KW-0597">Phosphoprotein</keyword>
<dbReference type="EMBL" id="JACJIA010000002">
    <property type="protein sequence ID" value="MBA8950187.1"/>
    <property type="molecule type" value="Genomic_DNA"/>
</dbReference>
<dbReference type="CDD" id="cd00060">
    <property type="entry name" value="FHA"/>
    <property type="match status" value="1"/>
</dbReference>
<dbReference type="Proteomes" id="UP000572680">
    <property type="component" value="Unassembled WGS sequence"/>
</dbReference>
<dbReference type="Gene3D" id="2.60.200.20">
    <property type="match status" value="1"/>
</dbReference>
<accession>A0A7W3QKA0</accession>
<reference evidence="4 5" key="1">
    <citation type="submission" date="2020-08" db="EMBL/GenBank/DDBJ databases">
        <title>Genomic Encyclopedia of Type Strains, Phase IV (KMG-IV): sequencing the most valuable type-strain genomes for metagenomic binning, comparative biology and taxonomic classification.</title>
        <authorList>
            <person name="Goeker M."/>
        </authorList>
    </citation>
    <scope>NUCLEOTIDE SEQUENCE [LARGE SCALE GENOMIC DNA]</scope>
    <source>
        <strain evidence="4 5">DSM 44197</strain>
    </source>
</reference>
<evidence type="ECO:0000259" key="3">
    <source>
        <dbReference type="PROSITE" id="PS50006"/>
    </source>
</evidence>
<dbReference type="PANTHER" id="PTHR23308">
    <property type="entry name" value="NUCLEAR INHIBITOR OF PROTEIN PHOSPHATASE-1"/>
    <property type="match status" value="1"/>
</dbReference>
<dbReference type="Pfam" id="PF00498">
    <property type="entry name" value="FHA"/>
    <property type="match status" value="1"/>
</dbReference>
<feature type="domain" description="FHA" evidence="3">
    <location>
        <begin position="146"/>
        <end position="205"/>
    </location>
</feature>
<dbReference type="InterPro" id="IPR000253">
    <property type="entry name" value="FHA_dom"/>
</dbReference>
<evidence type="ECO:0000313" key="5">
    <source>
        <dbReference type="Proteomes" id="UP000572680"/>
    </source>
</evidence>
<feature type="region of interest" description="Disordered" evidence="2">
    <location>
        <begin position="29"/>
        <end position="71"/>
    </location>
</feature>
<dbReference type="InterPro" id="IPR008984">
    <property type="entry name" value="SMAD_FHA_dom_sf"/>
</dbReference>
<feature type="compositionally biased region" description="Pro residues" evidence="2">
    <location>
        <begin position="57"/>
        <end position="66"/>
    </location>
</feature>
<name>A0A7W3QKA0_ACTNM</name>
<sequence>MPRCPNGHASADDQFCEVCGELVEGARRADLSAPSGAGETVGDAPGEPAGRRERPPRVLPPRPPAESCPMCETPRSGRFCEVDGYDFELRTIPPPAPPEPIRWIAVVTVDRAQFERVLAQEGPDAPALRFPEARVRREIPLHGGKVLIGRRSLSRGIDPDIDLGEPPADPGVSHTHAVLGARADGTWDLVDPGSTNGTTVNDATQPIEVGTPVRVGDGDRIHVGAWTTITLTAVLPSEEGHR</sequence>
<organism evidence="4 5">
    <name type="scientific">Actinomadura namibiensis</name>
    <dbReference type="NCBI Taxonomy" id="182080"/>
    <lineage>
        <taxon>Bacteria</taxon>
        <taxon>Bacillati</taxon>
        <taxon>Actinomycetota</taxon>
        <taxon>Actinomycetes</taxon>
        <taxon>Streptosporangiales</taxon>
        <taxon>Thermomonosporaceae</taxon>
        <taxon>Actinomadura</taxon>
    </lineage>
</organism>
<evidence type="ECO:0000256" key="2">
    <source>
        <dbReference type="SAM" id="MobiDB-lite"/>
    </source>
</evidence>
<dbReference type="InterPro" id="IPR050923">
    <property type="entry name" value="Cell_Proc_Reg/RNA_Proc"/>
</dbReference>